<reference evidence="1" key="1">
    <citation type="submission" date="2020-08" db="EMBL/GenBank/DDBJ databases">
        <title>Genomic Encyclopedia of Type Strains, Phase IV (KMG-IV): sequencing the most valuable type-strain genomes for metagenomic binning, comparative biology and taxonomic classification.</title>
        <authorList>
            <person name="Goeker M."/>
        </authorList>
    </citation>
    <scope>NUCLEOTIDE SEQUENCE [LARGE SCALE GENOMIC DNA]</scope>
    <source>
        <strain evidence="1">DSM 105040</strain>
    </source>
</reference>
<proteinExistence type="predicted"/>
<accession>A0A840CH74</accession>
<gene>
    <name evidence="1" type="ORF">GGR17_003281</name>
</gene>
<keyword evidence="2" id="KW-1185">Reference proteome</keyword>
<sequence length="159" mass="16631">MTGPGSHRGGVPVGHITELGPVEAGAVFYLRLWCSGPAAQDQVRSDFTLALGADQGQAAAMTLEQLCDLCTRHGRRPLMRHDISCRCLGADESCFANFVACAADGCREDALLIATLIVRCDLAPCIAALAEDLGLALKRMALSGGADALAPQSPTSRLH</sequence>
<evidence type="ECO:0000313" key="2">
    <source>
        <dbReference type="Proteomes" id="UP000585681"/>
    </source>
</evidence>
<dbReference type="Proteomes" id="UP000585681">
    <property type="component" value="Unassembled WGS sequence"/>
</dbReference>
<dbReference type="AlphaFoldDB" id="A0A840CH74"/>
<evidence type="ECO:0000313" key="1">
    <source>
        <dbReference type="EMBL" id="MBB4023452.1"/>
    </source>
</evidence>
<protein>
    <submittedName>
        <fullName evidence="1">Uncharacterized protein</fullName>
    </submittedName>
</protein>
<dbReference type="EMBL" id="JACIEQ010000005">
    <property type="protein sequence ID" value="MBB4023452.1"/>
    <property type="molecule type" value="Genomic_DNA"/>
</dbReference>
<dbReference type="RefSeq" id="WP_037208540.1">
    <property type="nucleotide sequence ID" value="NZ_JACIEQ010000005.1"/>
</dbReference>
<organism evidence="1 2">
    <name type="scientific">Actibacterium naphthalenivorans</name>
    <dbReference type="NCBI Taxonomy" id="1614693"/>
    <lineage>
        <taxon>Bacteria</taxon>
        <taxon>Pseudomonadati</taxon>
        <taxon>Pseudomonadota</taxon>
        <taxon>Alphaproteobacteria</taxon>
        <taxon>Rhodobacterales</taxon>
        <taxon>Roseobacteraceae</taxon>
        <taxon>Actibacterium</taxon>
    </lineage>
</organism>
<name>A0A840CH74_9RHOB</name>
<comment type="caution">
    <text evidence="1">The sequence shown here is derived from an EMBL/GenBank/DDBJ whole genome shotgun (WGS) entry which is preliminary data.</text>
</comment>